<evidence type="ECO:0000313" key="3">
    <source>
        <dbReference type="Proteomes" id="UP000786811"/>
    </source>
</evidence>
<name>A0A8J2HKP3_COTCN</name>
<accession>A0A8J2HKP3</accession>
<feature type="region of interest" description="Disordered" evidence="1">
    <location>
        <begin position="1"/>
        <end position="28"/>
    </location>
</feature>
<feature type="region of interest" description="Disordered" evidence="1">
    <location>
        <begin position="220"/>
        <end position="244"/>
    </location>
</feature>
<dbReference type="AlphaFoldDB" id="A0A8J2HKP3"/>
<feature type="compositionally biased region" description="Polar residues" evidence="1">
    <location>
        <begin position="1"/>
        <end position="15"/>
    </location>
</feature>
<dbReference type="EMBL" id="CAJNRD030001122">
    <property type="protein sequence ID" value="CAG5101203.1"/>
    <property type="molecule type" value="Genomic_DNA"/>
</dbReference>
<comment type="caution">
    <text evidence="2">The sequence shown here is derived from an EMBL/GenBank/DDBJ whole genome shotgun (WGS) entry which is preliminary data.</text>
</comment>
<keyword evidence="3" id="KW-1185">Reference proteome</keyword>
<organism evidence="2 3">
    <name type="scientific">Cotesia congregata</name>
    <name type="common">Parasitoid wasp</name>
    <name type="synonym">Apanteles congregatus</name>
    <dbReference type="NCBI Taxonomy" id="51543"/>
    <lineage>
        <taxon>Eukaryota</taxon>
        <taxon>Metazoa</taxon>
        <taxon>Ecdysozoa</taxon>
        <taxon>Arthropoda</taxon>
        <taxon>Hexapoda</taxon>
        <taxon>Insecta</taxon>
        <taxon>Pterygota</taxon>
        <taxon>Neoptera</taxon>
        <taxon>Endopterygota</taxon>
        <taxon>Hymenoptera</taxon>
        <taxon>Apocrita</taxon>
        <taxon>Ichneumonoidea</taxon>
        <taxon>Braconidae</taxon>
        <taxon>Microgastrinae</taxon>
        <taxon>Cotesia</taxon>
    </lineage>
</organism>
<gene>
    <name evidence="2" type="ORF">HICCMSTLAB_LOCUS10276</name>
</gene>
<proteinExistence type="predicted"/>
<evidence type="ECO:0000313" key="2">
    <source>
        <dbReference type="EMBL" id="CAG5101203.1"/>
    </source>
</evidence>
<evidence type="ECO:0000256" key="1">
    <source>
        <dbReference type="SAM" id="MobiDB-lite"/>
    </source>
</evidence>
<sequence>MSNVQKFSNVSQQNKEAGDGDSMPQSLKEALELMDSINRRLEDCAMEWQSKISKQQWKLLNDKSATEVAWDQSLLALQNQISEVPSARSEKSNPVVAPLDLSLLEDKTGQQSERRRSKRLAALNSSRDVQQCFAELIKAKIDLDTKFLGFEAVLNGPNSITMPPTESVSCLCQICSNILGTVIDNEKMLKDVTKPKVRKTSARPTSKRLVKSSRIWKKTHDRKQSLSLGHIDGKSVSPKSTKEC</sequence>
<protein>
    <submittedName>
        <fullName evidence="2">Uncharacterized protein</fullName>
    </submittedName>
</protein>
<dbReference type="OrthoDB" id="7652997at2759"/>
<dbReference type="Proteomes" id="UP000786811">
    <property type="component" value="Unassembled WGS sequence"/>
</dbReference>
<reference evidence="2" key="1">
    <citation type="submission" date="2021-04" db="EMBL/GenBank/DDBJ databases">
        <authorList>
            <person name="Chebbi M.A.C M."/>
        </authorList>
    </citation>
    <scope>NUCLEOTIDE SEQUENCE</scope>
</reference>